<sequence length="165" mass="18030">MTELYVNAAIAIIALAALGIAVWEGIENRRSNREQRLHDQMSVRPLLAIRQHLGGSQGYYGLDVTNEGLGPAAVKNCTIKVGGDELKDDEEGWKEALSKPGLAGLRLSHGTITNSAMRPGQSVRLLSAELDKTTQCRLADAFRKLDVIVSYESLYSESWVATFRG</sequence>
<gene>
    <name evidence="2" type="ORF">CQ12_40310</name>
</gene>
<dbReference type="EMBL" id="LLXZ01000086">
    <property type="protein sequence ID" value="KRR08473.1"/>
    <property type="molecule type" value="Genomic_DNA"/>
</dbReference>
<protein>
    <submittedName>
        <fullName evidence="2">Uncharacterized protein</fullName>
    </submittedName>
</protein>
<keyword evidence="1" id="KW-0472">Membrane</keyword>
<keyword evidence="1" id="KW-1133">Transmembrane helix</keyword>
<dbReference type="Proteomes" id="UP000050863">
    <property type="component" value="Unassembled WGS sequence"/>
</dbReference>
<evidence type="ECO:0000313" key="2">
    <source>
        <dbReference type="EMBL" id="KRR08473.1"/>
    </source>
</evidence>
<keyword evidence="3" id="KW-1185">Reference proteome</keyword>
<organism evidence="2 3">
    <name type="scientific">Bradyrhizobium jicamae</name>
    <dbReference type="NCBI Taxonomy" id="280332"/>
    <lineage>
        <taxon>Bacteria</taxon>
        <taxon>Pseudomonadati</taxon>
        <taxon>Pseudomonadota</taxon>
        <taxon>Alphaproteobacteria</taxon>
        <taxon>Hyphomicrobiales</taxon>
        <taxon>Nitrobacteraceae</taxon>
        <taxon>Bradyrhizobium</taxon>
    </lineage>
</organism>
<proteinExistence type="predicted"/>
<feature type="transmembrane region" description="Helical" evidence="1">
    <location>
        <begin position="6"/>
        <end position="26"/>
    </location>
</feature>
<evidence type="ECO:0000313" key="3">
    <source>
        <dbReference type="Proteomes" id="UP000050863"/>
    </source>
</evidence>
<dbReference type="RefSeq" id="WP_057835827.1">
    <property type="nucleotide sequence ID" value="NZ_LLXZ01000086.1"/>
</dbReference>
<reference evidence="2 3" key="1">
    <citation type="submission" date="2014-03" db="EMBL/GenBank/DDBJ databases">
        <title>Bradyrhizobium valentinum sp. nov., isolated from effective nodules of Lupinus mariae-josephae, a lupine endemic of basic-lime soils in Eastern Spain.</title>
        <authorList>
            <person name="Duran D."/>
            <person name="Rey L."/>
            <person name="Navarro A."/>
            <person name="Busquets A."/>
            <person name="Imperial J."/>
            <person name="Ruiz-Argueso T."/>
        </authorList>
    </citation>
    <scope>NUCLEOTIDE SEQUENCE [LARGE SCALE GENOMIC DNA]</scope>
    <source>
        <strain evidence="2 3">PAC68</strain>
    </source>
</reference>
<dbReference type="AlphaFoldDB" id="A0A0R3LL76"/>
<keyword evidence="1" id="KW-0812">Transmembrane</keyword>
<evidence type="ECO:0000256" key="1">
    <source>
        <dbReference type="SAM" id="Phobius"/>
    </source>
</evidence>
<accession>A0A0R3LL76</accession>
<dbReference type="OrthoDB" id="1492993at2"/>
<comment type="caution">
    <text evidence="2">The sequence shown here is derived from an EMBL/GenBank/DDBJ whole genome shotgun (WGS) entry which is preliminary data.</text>
</comment>
<name>A0A0R3LL76_9BRAD</name>